<proteinExistence type="predicted"/>
<sequence>MLGWAAFCGHRVGVDLGVFVPRVRTELLARTAAEGLRDGAIVVDLCCGAGAIALVLAQAADGVEVWAADVDPAAVACATRNLAAFGGRVSRGDLFDALPDHLRGRIDVLAANVPYVPTGAIETLPAEARLHEARVALDGGDDGLDLLRRVAAEAGAWLAPGGTVLMEVTEEQEPTATKALLAGGLTTRVVLDDELGATVVIGVRA</sequence>
<dbReference type="InterPro" id="IPR022446">
    <property type="entry name" value="MeTrfrase_put"/>
</dbReference>
<dbReference type="Gene3D" id="3.40.50.150">
    <property type="entry name" value="Vaccinia Virus protein VP39"/>
    <property type="match status" value="1"/>
</dbReference>
<dbReference type="PANTHER" id="PTHR18895">
    <property type="entry name" value="HEMK METHYLTRANSFERASE"/>
    <property type="match status" value="1"/>
</dbReference>
<keyword evidence="2" id="KW-0808">Transferase</keyword>
<dbReference type="Proteomes" id="UP000587527">
    <property type="component" value="Unassembled WGS sequence"/>
</dbReference>
<keyword evidence="3" id="KW-1185">Reference proteome</keyword>
<feature type="domain" description="Methyltransferase small" evidence="1">
    <location>
        <begin position="25"/>
        <end position="138"/>
    </location>
</feature>
<keyword evidence="2" id="KW-0489">Methyltransferase</keyword>
<dbReference type="EMBL" id="JACHMN010000003">
    <property type="protein sequence ID" value="MBB5872865.1"/>
    <property type="molecule type" value="Genomic_DNA"/>
</dbReference>
<gene>
    <name evidence="2" type="ORF">F4553_006299</name>
</gene>
<dbReference type="InterPro" id="IPR029063">
    <property type="entry name" value="SAM-dependent_MTases_sf"/>
</dbReference>
<protein>
    <submittedName>
        <fullName evidence="2">Release factor glutamine methyltransferase</fullName>
        <ecNumber evidence="2">2.1.1.297</ecNumber>
    </submittedName>
</protein>
<dbReference type="GO" id="GO:0032259">
    <property type="term" value="P:methylation"/>
    <property type="evidence" value="ECO:0007669"/>
    <property type="project" value="UniProtKB-KW"/>
</dbReference>
<comment type="caution">
    <text evidence="2">The sequence shown here is derived from an EMBL/GenBank/DDBJ whole genome shotgun (WGS) entry which is preliminary data.</text>
</comment>
<organism evidence="2 3">
    <name type="scientific">Allocatelliglobosispora scoriae</name>
    <dbReference type="NCBI Taxonomy" id="643052"/>
    <lineage>
        <taxon>Bacteria</taxon>
        <taxon>Bacillati</taxon>
        <taxon>Actinomycetota</taxon>
        <taxon>Actinomycetes</taxon>
        <taxon>Micromonosporales</taxon>
        <taxon>Micromonosporaceae</taxon>
        <taxon>Allocatelliglobosispora</taxon>
    </lineage>
</organism>
<evidence type="ECO:0000259" key="1">
    <source>
        <dbReference type="Pfam" id="PF05175"/>
    </source>
</evidence>
<evidence type="ECO:0000313" key="3">
    <source>
        <dbReference type="Proteomes" id="UP000587527"/>
    </source>
</evidence>
<accession>A0A841BYW5</accession>
<dbReference type="EC" id="2.1.1.297" evidence="2"/>
<dbReference type="InterPro" id="IPR050320">
    <property type="entry name" value="N5-glutamine_MTase"/>
</dbReference>
<dbReference type="InterPro" id="IPR007848">
    <property type="entry name" value="Small_mtfrase_dom"/>
</dbReference>
<dbReference type="PANTHER" id="PTHR18895:SF74">
    <property type="entry name" value="MTRF1L RELEASE FACTOR GLUTAMINE METHYLTRANSFERASE"/>
    <property type="match status" value="1"/>
</dbReference>
<dbReference type="Pfam" id="PF05175">
    <property type="entry name" value="MTS"/>
    <property type="match status" value="1"/>
</dbReference>
<dbReference type="GO" id="GO:0102559">
    <property type="term" value="F:peptide chain release factor N(5)-glutamine methyltransferase activity"/>
    <property type="evidence" value="ECO:0007669"/>
    <property type="project" value="UniProtKB-EC"/>
</dbReference>
<dbReference type="SUPFAM" id="SSF53335">
    <property type="entry name" value="S-adenosyl-L-methionine-dependent methyltransferases"/>
    <property type="match status" value="1"/>
</dbReference>
<evidence type="ECO:0000313" key="2">
    <source>
        <dbReference type="EMBL" id="MBB5872865.1"/>
    </source>
</evidence>
<dbReference type="AlphaFoldDB" id="A0A841BYW5"/>
<dbReference type="NCBIfam" id="TIGR03704">
    <property type="entry name" value="PrmC_rel_meth"/>
    <property type="match status" value="1"/>
</dbReference>
<reference evidence="2 3" key="1">
    <citation type="submission" date="2020-08" db="EMBL/GenBank/DDBJ databases">
        <title>Sequencing the genomes of 1000 actinobacteria strains.</title>
        <authorList>
            <person name="Klenk H.-P."/>
        </authorList>
    </citation>
    <scope>NUCLEOTIDE SEQUENCE [LARGE SCALE GENOMIC DNA]</scope>
    <source>
        <strain evidence="2 3">DSM 45362</strain>
    </source>
</reference>
<name>A0A841BYW5_9ACTN</name>